<feature type="transmembrane region" description="Helical" evidence="1">
    <location>
        <begin position="81"/>
        <end position="99"/>
    </location>
</feature>
<feature type="transmembrane region" description="Helical" evidence="1">
    <location>
        <begin position="12"/>
        <end position="29"/>
    </location>
</feature>
<feature type="transmembrane region" description="Helical" evidence="1">
    <location>
        <begin position="41"/>
        <end position="69"/>
    </location>
</feature>
<name>A0A2T1G3X6_9CYAN</name>
<dbReference type="EMBL" id="PVWO01000342">
    <property type="protein sequence ID" value="PSB51934.1"/>
    <property type="molecule type" value="Genomic_DNA"/>
</dbReference>
<dbReference type="RefSeq" id="WP_106309424.1">
    <property type="nucleotide sequence ID" value="NZ_PVWO01000342.1"/>
</dbReference>
<dbReference type="AlphaFoldDB" id="A0A2T1G3X6"/>
<organism evidence="2 3">
    <name type="scientific">Chamaesiphon polymorphus CCALA 037</name>
    <dbReference type="NCBI Taxonomy" id="2107692"/>
    <lineage>
        <taxon>Bacteria</taxon>
        <taxon>Bacillati</taxon>
        <taxon>Cyanobacteriota</taxon>
        <taxon>Cyanophyceae</taxon>
        <taxon>Gomontiellales</taxon>
        <taxon>Chamaesiphonaceae</taxon>
        <taxon>Chamaesiphon</taxon>
    </lineage>
</organism>
<dbReference type="Proteomes" id="UP000238937">
    <property type="component" value="Unassembled WGS sequence"/>
</dbReference>
<gene>
    <name evidence="2" type="ORF">C7B77_21015</name>
</gene>
<protein>
    <submittedName>
        <fullName evidence="2">Uncharacterized protein</fullName>
    </submittedName>
</protein>
<keyword evidence="1" id="KW-0472">Membrane</keyword>
<evidence type="ECO:0000313" key="3">
    <source>
        <dbReference type="Proteomes" id="UP000238937"/>
    </source>
</evidence>
<proteinExistence type="predicted"/>
<reference evidence="2 3" key="1">
    <citation type="submission" date="2018-03" db="EMBL/GenBank/DDBJ databases">
        <title>The ancient ancestry and fast evolution of plastids.</title>
        <authorList>
            <person name="Moore K.R."/>
            <person name="Magnabosco C."/>
            <person name="Momper L."/>
            <person name="Gold D.A."/>
            <person name="Bosak T."/>
            <person name="Fournier G.P."/>
        </authorList>
    </citation>
    <scope>NUCLEOTIDE SEQUENCE [LARGE SCALE GENOMIC DNA]</scope>
    <source>
        <strain evidence="2 3">CCALA 037</strain>
    </source>
</reference>
<keyword evidence="3" id="KW-1185">Reference proteome</keyword>
<accession>A0A2T1G3X6</accession>
<sequence length="204" mass="23389">MRATSGKLTRFLPLCLGIISTIILTSALVPGRLEHHSSDIFLSLALWVGLPLLYLGVSILAIRDIYYLFSSRRKERKRRQLSGVLSLSILLITSILLSLDVPTRLYFFTSNKQFQQVLTQKVLPDRNYESIKKVGNFKIADIVVDNNGSDKPEAKSVYFVTRNVPDWIDIDRYGFAYLPDRSKTFATSTRHLYGKWYTFFQKGN</sequence>
<keyword evidence="1" id="KW-0812">Transmembrane</keyword>
<keyword evidence="1" id="KW-1133">Transmembrane helix</keyword>
<comment type="caution">
    <text evidence="2">The sequence shown here is derived from an EMBL/GenBank/DDBJ whole genome shotgun (WGS) entry which is preliminary data.</text>
</comment>
<evidence type="ECO:0000313" key="2">
    <source>
        <dbReference type="EMBL" id="PSB51934.1"/>
    </source>
</evidence>
<evidence type="ECO:0000256" key="1">
    <source>
        <dbReference type="SAM" id="Phobius"/>
    </source>
</evidence>